<dbReference type="InterPro" id="IPR009563">
    <property type="entry name" value="SSSCA1"/>
</dbReference>
<dbReference type="Pfam" id="PF06677">
    <property type="entry name" value="Auto_anti-p27"/>
    <property type="match status" value="4"/>
</dbReference>
<proteinExistence type="predicted"/>
<dbReference type="InParanoid" id="D7G7T9"/>
<gene>
    <name evidence="2" type="ORF">Esi_0085_0083</name>
</gene>
<feature type="region of interest" description="Disordered" evidence="1">
    <location>
        <begin position="188"/>
        <end position="218"/>
    </location>
</feature>
<evidence type="ECO:0000313" key="3">
    <source>
        <dbReference type="Proteomes" id="UP000002630"/>
    </source>
</evidence>
<accession>D7G7T9</accession>
<protein>
    <submittedName>
        <fullName evidence="2">Uncharacterized protein</fullName>
    </submittedName>
</protein>
<dbReference type="OrthoDB" id="28939at2759"/>
<feature type="compositionally biased region" description="Basic and acidic residues" evidence="1">
    <location>
        <begin position="306"/>
        <end position="323"/>
    </location>
</feature>
<dbReference type="EMBL" id="FN649741">
    <property type="protein sequence ID" value="CBJ27820.1"/>
    <property type="molecule type" value="Genomic_DNA"/>
</dbReference>
<reference evidence="2 3" key="1">
    <citation type="journal article" date="2010" name="Nature">
        <title>The Ectocarpus genome and the independent evolution of multicellularity in brown algae.</title>
        <authorList>
            <person name="Cock J.M."/>
            <person name="Sterck L."/>
            <person name="Rouze P."/>
            <person name="Scornet D."/>
            <person name="Allen A.E."/>
            <person name="Amoutzias G."/>
            <person name="Anthouard V."/>
            <person name="Artiguenave F."/>
            <person name="Aury J.M."/>
            <person name="Badger J.H."/>
            <person name="Beszteri B."/>
            <person name="Billiau K."/>
            <person name="Bonnet E."/>
            <person name="Bothwell J.H."/>
            <person name="Bowler C."/>
            <person name="Boyen C."/>
            <person name="Brownlee C."/>
            <person name="Carrano C.J."/>
            <person name="Charrier B."/>
            <person name="Cho G.Y."/>
            <person name="Coelho S.M."/>
            <person name="Collen J."/>
            <person name="Corre E."/>
            <person name="Da Silva C."/>
            <person name="Delage L."/>
            <person name="Delaroque N."/>
            <person name="Dittami S.M."/>
            <person name="Doulbeau S."/>
            <person name="Elias M."/>
            <person name="Farnham G."/>
            <person name="Gachon C.M."/>
            <person name="Gschloessl B."/>
            <person name="Heesch S."/>
            <person name="Jabbari K."/>
            <person name="Jubin C."/>
            <person name="Kawai H."/>
            <person name="Kimura K."/>
            <person name="Kloareg B."/>
            <person name="Kupper F.C."/>
            <person name="Lang D."/>
            <person name="Le Bail A."/>
            <person name="Leblanc C."/>
            <person name="Lerouge P."/>
            <person name="Lohr M."/>
            <person name="Lopez P.J."/>
            <person name="Martens C."/>
            <person name="Maumus F."/>
            <person name="Michel G."/>
            <person name="Miranda-Saavedra D."/>
            <person name="Morales J."/>
            <person name="Moreau H."/>
            <person name="Motomura T."/>
            <person name="Nagasato C."/>
            <person name="Napoli C.A."/>
            <person name="Nelson D.R."/>
            <person name="Nyvall-Collen P."/>
            <person name="Peters A.F."/>
            <person name="Pommier C."/>
            <person name="Potin P."/>
            <person name="Poulain J."/>
            <person name="Quesneville H."/>
            <person name="Read B."/>
            <person name="Rensing S.A."/>
            <person name="Ritter A."/>
            <person name="Rousvoal S."/>
            <person name="Samanta M."/>
            <person name="Samson G."/>
            <person name="Schroeder D.C."/>
            <person name="Segurens B."/>
            <person name="Strittmatter M."/>
            <person name="Tonon T."/>
            <person name="Tregear J.W."/>
            <person name="Valentin K."/>
            <person name="von Dassow P."/>
            <person name="Yamagishi T."/>
            <person name="Van de Peer Y."/>
            <person name="Wincker P."/>
        </authorList>
    </citation>
    <scope>NUCLEOTIDE SEQUENCE [LARGE SCALE GENOMIC DNA]</scope>
    <source>
        <strain evidence="3">Ec32 / CCAP1310/4</strain>
    </source>
</reference>
<dbReference type="STRING" id="2880.D7G7T9"/>
<evidence type="ECO:0000313" key="2">
    <source>
        <dbReference type="EMBL" id="CBJ27820.1"/>
    </source>
</evidence>
<dbReference type="PANTHER" id="PTHR16537">
    <property type="entry name" value="SJOEGREN SYNDROME/SCLERODERMA AUTOANTIGEN 1"/>
    <property type="match status" value="1"/>
</dbReference>
<feature type="region of interest" description="Disordered" evidence="1">
    <location>
        <begin position="60"/>
        <end position="124"/>
    </location>
</feature>
<sequence>MANAEAGCVPEISKRLQEGWTLLNQHCPMPNCGTPLLRDHKKKVYCAKCKMYCITPEEAKSLGSPTCASPAGAGEGMATKSQDALGSDAATTGAVRGLSRGQDRQQPRAAPGPTKQQSRAAAEAAMGEKLLQGWTMLAEECETAGCCFPLMRDRGRVTRCVACDGNASAAAKDGLDDRVAAGQFEDPTSAAAPASTVSAPKPPSDSSSITAARTEPVMSEEQFAAVRKKRDALSASLGRYMLQGWSLSDKTCPREGCEPGTPLLKDRSTGVFYCAGCDTRGTCEGGVGGLVDESSTASGAKARLPLKRDSSGERSRGPPRVDEDGPGLPNPGSAKTKTPEVESEYEVAERARLRKQAAREQSRDGVSSATLAQRLLQGWAMLSTTCPAPECHNPLMRDRTGREQCVSCSRGSAPAAAGRQGTAAAGAAAATAPVQAAGDFAGEKETENDEEEDEAMLGDGAGRIYTERRMAEILAAPAAAAAPAETSRATTVRADGIPLDPSRVKDQALDTLYRALDLSQQRLRAGFSQSPLESSVDVDESMRQADLIAKLAVAARAVLDLPSEI</sequence>
<name>D7G7T9_ECTSI</name>
<dbReference type="EMBL" id="FN649086">
    <property type="protein sequence ID" value="CBJ27820.1"/>
    <property type="molecule type" value="Genomic_DNA"/>
</dbReference>
<feature type="compositionally biased region" description="Low complexity" evidence="1">
    <location>
        <begin position="188"/>
        <end position="199"/>
    </location>
</feature>
<organism evidence="2 3">
    <name type="scientific">Ectocarpus siliculosus</name>
    <name type="common">Brown alga</name>
    <name type="synonym">Conferva siliculosa</name>
    <dbReference type="NCBI Taxonomy" id="2880"/>
    <lineage>
        <taxon>Eukaryota</taxon>
        <taxon>Sar</taxon>
        <taxon>Stramenopiles</taxon>
        <taxon>Ochrophyta</taxon>
        <taxon>PX clade</taxon>
        <taxon>Phaeophyceae</taxon>
        <taxon>Ectocarpales</taxon>
        <taxon>Ectocarpaceae</taxon>
        <taxon>Ectocarpus</taxon>
    </lineage>
</organism>
<dbReference type="PANTHER" id="PTHR16537:SF1">
    <property type="entry name" value="PROTEIN ZNRD2"/>
    <property type="match status" value="1"/>
</dbReference>
<evidence type="ECO:0000256" key="1">
    <source>
        <dbReference type="SAM" id="MobiDB-lite"/>
    </source>
</evidence>
<dbReference type="InterPro" id="IPR051888">
    <property type="entry name" value="UPF0148_domain"/>
</dbReference>
<keyword evidence="3" id="KW-1185">Reference proteome</keyword>
<dbReference type="Proteomes" id="UP000002630">
    <property type="component" value="Linkage Group LG16"/>
</dbReference>
<feature type="region of interest" description="Disordered" evidence="1">
    <location>
        <begin position="292"/>
        <end position="345"/>
    </location>
</feature>
<dbReference type="AlphaFoldDB" id="D7G7T9"/>
<dbReference type="eggNOG" id="ENOG502S87J">
    <property type="taxonomic scope" value="Eukaryota"/>
</dbReference>